<proteinExistence type="predicted"/>
<dbReference type="PANTHER" id="PTHR30231:SF4">
    <property type="entry name" value="PROTEIN NEN2"/>
    <property type="match status" value="1"/>
</dbReference>
<evidence type="ECO:0000313" key="7">
    <source>
        <dbReference type="Proteomes" id="UP000283433"/>
    </source>
</evidence>
<dbReference type="SUPFAM" id="SSF53098">
    <property type="entry name" value="Ribonuclease H-like"/>
    <property type="match status" value="1"/>
</dbReference>
<reference evidence="6 7" key="1">
    <citation type="submission" date="2016-07" db="EMBL/GenBank/DDBJ databases">
        <title>Genome of Pelobium manganitolerans.</title>
        <authorList>
            <person name="Wu S."/>
            <person name="Wang G."/>
        </authorList>
    </citation>
    <scope>NUCLEOTIDE SEQUENCE [LARGE SCALE GENOMIC DNA]</scope>
    <source>
        <strain evidence="6 7">YS-25</strain>
    </source>
</reference>
<dbReference type="GO" id="GO:0003676">
    <property type="term" value="F:nucleic acid binding"/>
    <property type="evidence" value="ECO:0007669"/>
    <property type="project" value="InterPro"/>
</dbReference>
<dbReference type="RefSeq" id="WP_120182413.1">
    <property type="nucleotide sequence ID" value="NZ_MBTA01000026.1"/>
</dbReference>
<keyword evidence="7" id="KW-1185">Reference proteome</keyword>
<evidence type="ECO:0000256" key="3">
    <source>
        <dbReference type="ARBA" id="ARBA00022839"/>
    </source>
</evidence>
<feature type="domain" description="Exonuclease" evidence="5">
    <location>
        <begin position="4"/>
        <end position="190"/>
    </location>
</feature>
<comment type="caution">
    <text evidence="6">The sequence shown here is derived from an EMBL/GenBank/DDBJ whole genome shotgun (WGS) entry which is preliminary data.</text>
</comment>
<gene>
    <name evidence="6" type="ORF">BCY91_08005</name>
</gene>
<keyword evidence="2" id="KW-0378">Hydrolase</keyword>
<evidence type="ECO:0000256" key="4">
    <source>
        <dbReference type="SAM" id="Phobius"/>
    </source>
</evidence>
<evidence type="ECO:0000256" key="2">
    <source>
        <dbReference type="ARBA" id="ARBA00022801"/>
    </source>
</evidence>
<feature type="transmembrane region" description="Helical" evidence="4">
    <location>
        <begin position="217"/>
        <end position="236"/>
    </location>
</feature>
<dbReference type="Gene3D" id="3.30.420.10">
    <property type="entry name" value="Ribonuclease H-like superfamily/Ribonuclease H"/>
    <property type="match status" value="1"/>
</dbReference>
<dbReference type="CDD" id="cd06127">
    <property type="entry name" value="DEDDh"/>
    <property type="match status" value="1"/>
</dbReference>
<dbReference type="InterPro" id="IPR036397">
    <property type="entry name" value="RNaseH_sf"/>
</dbReference>
<evidence type="ECO:0000256" key="1">
    <source>
        <dbReference type="ARBA" id="ARBA00022722"/>
    </source>
</evidence>
<accession>A0A419S426</accession>
<dbReference type="InterPro" id="IPR013520">
    <property type="entry name" value="Ribonucl_H"/>
</dbReference>
<dbReference type="Pfam" id="PF00929">
    <property type="entry name" value="RNase_T"/>
    <property type="match status" value="1"/>
</dbReference>
<evidence type="ECO:0000259" key="5">
    <source>
        <dbReference type="SMART" id="SM00479"/>
    </source>
</evidence>
<dbReference type="InterPro" id="IPR012337">
    <property type="entry name" value="RNaseH-like_sf"/>
</dbReference>
<keyword evidence="4" id="KW-0472">Membrane</keyword>
<dbReference type="AlphaFoldDB" id="A0A419S426"/>
<dbReference type="SMART" id="SM00479">
    <property type="entry name" value="EXOIII"/>
    <property type="match status" value="1"/>
</dbReference>
<protein>
    <recommendedName>
        <fullName evidence="5">Exonuclease domain-containing protein</fullName>
    </recommendedName>
</protein>
<keyword evidence="1" id="KW-0540">Nuclease</keyword>
<dbReference type="GO" id="GO:0008408">
    <property type="term" value="F:3'-5' exonuclease activity"/>
    <property type="evidence" value="ECO:0007669"/>
    <property type="project" value="TreeGrafter"/>
</dbReference>
<keyword evidence="4" id="KW-0812">Transmembrane</keyword>
<dbReference type="GO" id="GO:0006259">
    <property type="term" value="P:DNA metabolic process"/>
    <property type="evidence" value="ECO:0007669"/>
    <property type="project" value="UniProtKB-ARBA"/>
</dbReference>
<dbReference type="Proteomes" id="UP000283433">
    <property type="component" value="Unassembled WGS sequence"/>
</dbReference>
<sequence>MHNYYLILDTETSGLPKKWDVSYGAKNNWPHVLQIAWLIFDSDGNEVKRENYYLKPGKINISKASTRIHKLDRDFLLKHGKDRRRVFEKFENDIIKYHPLVVAHFAELDFCMVGAEAYRLNEENPLQQSDFFCTMKASAKYVKNPSFSHLRLGVFYKTLFKKRPEQLHNALKDSELTAEIFFHLLHKNEVTEAIVKRHTLEIKDPNKEFSKKPVWRAYLLSFILITLLIIFILWKIN</sequence>
<organism evidence="6 7">
    <name type="scientific">Pelobium manganitolerans</name>
    <dbReference type="NCBI Taxonomy" id="1842495"/>
    <lineage>
        <taxon>Bacteria</taxon>
        <taxon>Pseudomonadati</taxon>
        <taxon>Bacteroidota</taxon>
        <taxon>Sphingobacteriia</taxon>
        <taxon>Sphingobacteriales</taxon>
        <taxon>Sphingobacteriaceae</taxon>
        <taxon>Pelobium</taxon>
    </lineage>
</organism>
<dbReference type="EMBL" id="MBTA01000026">
    <property type="protein sequence ID" value="RKD14409.1"/>
    <property type="molecule type" value="Genomic_DNA"/>
</dbReference>
<keyword evidence="4" id="KW-1133">Transmembrane helix</keyword>
<dbReference type="OrthoDB" id="9804290at2"/>
<name>A0A419S426_9SPHI</name>
<keyword evidence="3" id="KW-0269">Exonuclease</keyword>
<evidence type="ECO:0000313" key="6">
    <source>
        <dbReference type="EMBL" id="RKD14409.1"/>
    </source>
</evidence>
<dbReference type="PANTHER" id="PTHR30231">
    <property type="entry name" value="DNA POLYMERASE III SUBUNIT EPSILON"/>
    <property type="match status" value="1"/>
</dbReference>